<dbReference type="EMBL" id="CP151767">
    <property type="protein sequence ID" value="WZU67835.1"/>
    <property type="molecule type" value="Genomic_DNA"/>
</dbReference>
<dbReference type="Pfam" id="PF03473">
    <property type="entry name" value="MOSC"/>
    <property type="match status" value="1"/>
</dbReference>
<dbReference type="InterPro" id="IPR005302">
    <property type="entry name" value="MoCF_Sase_C"/>
</dbReference>
<organism evidence="2 3">
    <name type="scientific">Yoonia rhodophyticola</name>
    <dbReference type="NCBI Taxonomy" id="3137370"/>
    <lineage>
        <taxon>Bacteria</taxon>
        <taxon>Pseudomonadati</taxon>
        <taxon>Pseudomonadota</taxon>
        <taxon>Alphaproteobacteria</taxon>
        <taxon>Rhodobacterales</taxon>
        <taxon>Paracoccaceae</taxon>
        <taxon>Yoonia</taxon>
    </lineage>
</organism>
<dbReference type="PROSITE" id="PS51340">
    <property type="entry name" value="MOSC"/>
    <property type="match status" value="1"/>
</dbReference>
<evidence type="ECO:0000259" key="1">
    <source>
        <dbReference type="PROSITE" id="PS51340"/>
    </source>
</evidence>
<dbReference type="InterPro" id="IPR005303">
    <property type="entry name" value="MOCOS_middle"/>
</dbReference>
<gene>
    <name evidence="2" type="ORF">AABB31_02430</name>
</gene>
<reference evidence="2 3" key="2">
    <citation type="submission" date="2024-08" db="EMBL/GenBank/DDBJ databases">
        <title>Phylogenomic analyses of a clade within the roseobacter group suggest taxonomic reassignments of species of the genera Aestuariivita, Citreicella, Loktanella, Nautella, Pelagibaca, Ruegeria, Thalassobius, Thiobacimonas and Tropicibacter, and the proposal o.</title>
        <authorList>
            <person name="Jeon C.O."/>
        </authorList>
    </citation>
    <scope>NUCLEOTIDE SEQUENCE [LARGE SCALE GENOMIC DNA]</scope>
    <source>
        <strain evidence="2 3">SS1-5</strain>
    </source>
</reference>
<dbReference type="Pfam" id="PF03476">
    <property type="entry name" value="MOSC_N"/>
    <property type="match status" value="1"/>
</dbReference>
<name>A0AAN0MA65_9RHOB</name>
<dbReference type="SUPFAM" id="SSF50800">
    <property type="entry name" value="PK beta-barrel domain-like"/>
    <property type="match status" value="1"/>
</dbReference>
<dbReference type="AlphaFoldDB" id="A0AAN0MA65"/>
<proteinExistence type="predicted"/>
<evidence type="ECO:0000313" key="2">
    <source>
        <dbReference type="EMBL" id="WZU67835.1"/>
    </source>
</evidence>
<accession>A0AAN0MA65</accession>
<feature type="domain" description="MOSC" evidence="1">
    <location>
        <begin position="113"/>
        <end position="251"/>
    </location>
</feature>
<dbReference type="InterPro" id="IPR011037">
    <property type="entry name" value="Pyrv_Knase-like_insert_dom_sf"/>
</dbReference>
<dbReference type="RefSeq" id="WP_342077133.1">
    <property type="nucleotide sequence ID" value="NZ_CP151767.2"/>
</dbReference>
<dbReference type="KEGG" id="yrh:AABB31_02430"/>
<reference evidence="3" key="1">
    <citation type="submission" date="2024-04" db="EMBL/GenBank/DDBJ databases">
        <title>Phylogenomic analyses of a clade within the roseobacter group suggest taxonomic reassignments of species of the genera Aestuariivita, Citreicella, Loktanella, Nautella, Pelagibaca, Ruegeria, Thalassobius, Thiobacimonas and Tropicibacter, and the proposal o.</title>
        <authorList>
            <person name="Jeon C.O."/>
        </authorList>
    </citation>
    <scope>NUCLEOTIDE SEQUENCE [LARGE SCALE GENOMIC DNA]</scope>
    <source>
        <strain evidence="3">SS1-5</strain>
    </source>
</reference>
<dbReference type="GO" id="GO:0030151">
    <property type="term" value="F:molybdenum ion binding"/>
    <property type="evidence" value="ECO:0007669"/>
    <property type="project" value="InterPro"/>
</dbReference>
<dbReference type="GO" id="GO:0003824">
    <property type="term" value="F:catalytic activity"/>
    <property type="evidence" value="ECO:0007669"/>
    <property type="project" value="InterPro"/>
</dbReference>
<evidence type="ECO:0000313" key="3">
    <source>
        <dbReference type="Proteomes" id="UP001470809"/>
    </source>
</evidence>
<dbReference type="Proteomes" id="UP001470809">
    <property type="component" value="Chromosome"/>
</dbReference>
<dbReference type="Gene3D" id="2.40.33.20">
    <property type="entry name" value="PK beta-barrel domain-like"/>
    <property type="match status" value="1"/>
</dbReference>
<sequence length="251" mass="28099">MTRVAALWRHPIKSHGREAIETVALTAGQTMPWDRHWAVTHADHKFDQADPRWVMCRNFMITVATPGLAGIWATLDEAAGEITLRHDDLGSHRFNPDDPDQIAGFLAWVMPLCPADQRVPTGIVAVPARGMTDTSFPSISIMNTATHRAVEGRLGRKLEPERWRGNIWLDGPAAWEEFEWTGKTIRIGTAELDIQEPIRRCKATMANPRTGHRDTDTLGILREAWDHQHFGVYATVTKSGTISLNDIAEVL</sequence>
<protein>
    <submittedName>
        <fullName evidence="2">MOSC domain-containing protein</fullName>
    </submittedName>
</protein>
<keyword evidence="3" id="KW-1185">Reference proteome</keyword>
<dbReference type="GO" id="GO:0030170">
    <property type="term" value="F:pyridoxal phosphate binding"/>
    <property type="evidence" value="ECO:0007669"/>
    <property type="project" value="InterPro"/>
</dbReference>